<evidence type="ECO:0000256" key="12">
    <source>
        <dbReference type="RuleBase" id="RU000679"/>
    </source>
</evidence>
<feature type="non-terminal residue" evidence="13">
    <location>
        <position position="367"/>
    </location>
</feature>
<evidence type="ECO:0000256" key="10">
    <source>
        <dbReference type="ARBA" id="ARBA00023201"/>
    </source>
</evidence>
<organism evidence="13 14">
    <name type="scientific">Iphiclides podalirius</name>
    <name type="common">scarce swallowtail</name>
    <dbReference type="NCBI Taxonomy" id="110791"/>
    <lineage>
        <taxon>Eukaryota</taxon>
        <taxon>Metazoa</taxon>
        <taxon>Ecdysozoa</taxon>
        <taxon>Arthropoda</taxon>
        <taxon>Hexapoda</taxon>
        <taxon>Insecta</taxon>
        <taxon>Pterygota</taxon>
        <taxon>Neoptera</taxon>
        <taxon>Endopterygota</taxon>
        <taxon>Lepidoptera</taxon>
        <taxon>Glossata</taxon>
        <taxon>Ditrysia</taxon>
        <taxon>Papilionoidea</taxon>
        <taxon>Papilionidae</taxon>
        <taxon>Papilioninae</taxon>
        <taxon>Iphiclides</taxon>
    </lineage>
</organism>
<keyword evidence="5 12" id="KW-0812">Transmembrane</keyword>
<dbReference type="InterPro" id="IPR001873">
    <property type="entry name" value="ENaC"/>
</dbReference>
<keyword evidence="9" id="KW-0472">Membrane</keyword>
<evidence type="ECO:0000256" key="6">
    <source>
        <dbReference type="ARBA" id="ARBA00022989"/>
    </source>
</evidence>
<protein>
    <recommendedName>
        <fullName evidence="15">Sodium channel protein Nach</fullName>
    </recommendedName>
</protein>
<accession>A0ABN8IT38</accession>
<evidence type="ECO:0000256" key="2">
    <source>
        <dbReference type="ARBA" id="ARBA00007193"/>
    </source>
</evidence>
<evidence type="ECO:0000313" key="14">
    <source>
        <dbReference type="Proteomes" id="UP000837857"/>
    </source>
</evidence>
<gene>
    <name evidence="13" type="ORF">IPOD504_LOCUS12718</name>
</gene>
<evidence type="ECO:0000256" key="5">
    <source>
        <dbReference type="ARBA" id="ARBA00022692"/>
    </source>
</evidence>
<dbReference type="Pfam" id="PF00858">
    <property type="entry name" value="ASC"/>
    <property type="match status" value="2"/>
</dbReference>
<dbReference type="Proteomes" id="UP000837857">
    <property type="component" value="Chromosome 3"/>
</dbReference>
<keyword evidence="6" id="KW-1133">Transmembrane helix</keyword>
<evidence type="ECO:0000256" key="4">
    <source>
        <dbReference type="ARBA" id="ARBA00022461"/>
    </source>
</evidence>
<evidence type="ECO:0000256" key="3">
    <source>
        <dbReference type="ARBA" id="ARBA00022448"/>
    </source>
</evidence>
<evidence type="ECO:0000256" key="9">
    <source>
        <dbReference type="ARBA" id="ARBA00023136"/>
    </source>
</evidence>
<comment type="similarity">
    <text evidence="2 12">Belongs to the amiloride-sensitive sodium channel (TC 1.A.6) family.</text>
</comment>
<evidence type="ECO:0008006" key="15">
    <source>
        <dbReference type="Google" id="ProtNLM"/>
    </source>
</evidence>
<sequence length="367" mass="41605">MAKSSPLLEAVHQFCCTTTLHGFKYLFSKFLSDRIGWLLCCCASACCAGLLCDVLWERFTEVPALITLRDLRADRSILRLSNIAFCQSARHVAHLFQRELVTDTEIRARLPAILSLVLRRKALKDSQVLVLERALALNNLTLPEALFKLMPTCGVIIRKCRWLSMTLPSSDIFDKEMTQWGVCCVMRPNQNLQIFFQLFTRYPGEDWVEPITLTPGFNYFGSLISTSIEDSNVESLVNNRCVYRDRYTKSGCEIKCAENYCGCSDPLQTNDFDLTPSLPTCSAANLNCLRTFKYDNLSCNCLPSCKKVTTDLAWEFSPINAFEYTYDNIYSGLNATMAIVVHLQVRLANSKKFIVNATETWITLLCT</sequence>
<evidence type="ECO:0000256" key="7">
    <source>
        <dbReference type="ARBA" id="ARBA00023053"/>
    </source>
</evidence>
<keyword evidence="4 12" id="KW-0894">Sodium channel</keyword>
<keyword evidence="3 12" id="KW-0813">Transport</keyword>
<evidence type="ECO:0000313" key="13">
    <source>
        <dbReference type="EMBL" id="CAH2063877.1"/>
    </source>
</evidence>
<evidence type="ECO:0000256" key="8">
    <source>
        <dbReference type="ARBA" id="ARBA00023065"/>
    </source>
</evidence>
<name>A0ABN8IT38_9NEOP</name>
<dbReference type="EMBL" id="OW152815">
    <property type="protein sequence ID" value="CAH2063877.1"/>
    <property type="molecule type" value="Genomic_DNA"/>
</dbReference>
<evidence type="ECO:0000256" key="1">
    <source>
        <dbReference type="ARBA" id="ARBA00004141"/>
    </source>
</evidence>
<keyword evidence="14" id="KW-1185">Reference proteome</keyword>
<keyword evidence="7" id="KW-0915">Sodium</keyword>
<comment type="subcellular location">
    <subcellularLocation>
        <location evidence="1">Membrane</location>
        <topology evidence="1">Multi-pass membrane protein</topology>
    </subcellularLocation>
</comment>
<evidence type="ECO:0000256" key="11">
    <source>
        <dbReference type="ARBA" id="ARBA00023303"/>
    </source>
</evidence>
<keyword evidence="8 12" id="KW-0406">Ion transport</keyword>
<proteinExistence type="inferred from homology"/>
<keyword evidence="11 12" id="KW-0407">Ion channel</keyword>
<reference evidence="13" key="1">
    <citation type="submission" date="2022-03" db="EMBL/GenBank/DDBJ databases">
        <authorList>
            <person name="Martin H S."/>
        </authorList>
    </citation>
    <scope>NUCLEOTIDE SEQUENCE</scope>
</reference>
<keyword evidence="10 12" id="KW-0739">Sodium transport</keyword>